<dbReference type="SMART" id="SM00369">
    <property type="entry name" value="LRR_TYP"/>
    <property type="match status" value="3"/>
</dbReference>
<feature type="transmembrane region" description="Helical" evidence="15">
    <location>
        <begin position="437"/>
        <end position="458"/>
    </location>
</feature>
<evidence type="ECO:0000256" key="9">
    <source>
        <dbReference type="ARBA" id="ARBA00022832"/>
    </source>
</evidence>
<gene>
    <name evidence="17" type="primary">ELOVL1</name>
</gene>
<evidence type="ECO:0000256" key="13">
    <source>
        <dbReference type="ARBA" id="ARBA00023160"/>
    </source>
</evidence>
<evidence type="ECO:0000256" key="8">
    <source>
        <dbReference type="ARBA" id="ARBA00022737"/>
    </source>
</evidence>
<dbReference type="PANTHER" id="PTHR31450:SF3">
    <property type="entry name" value="TYPE III ENDOSOME MEMBRANE PROTEIN TEMP"/>
    <property type="match status" value="1"/>
</dbReference>
<name>A0A8D2MKN6_ZONAL</name>
<dbReference type="InterPro" id="IPR003591">
    <property type="entry name" value="Leu-rich_rpt_typical-subtyp"/>
</dbReference>
<reference evidence="17" key="2">
    <citation type="submission" date="2025-09" db="UniProtKB">
        <authorList>
            <consortium name="Ensembl"/>
        </authorList>
    </citation>
    <scope>IDENTIFICATION</scope>
</reference>
<feature type="transmembrane region" description="Helical" evidence="15">
    <location>
        <begin position="29"/>
        <end position="51"/>
    </location>
</feature>
<keyword evidence="4" id="KW-0433">Leucine-rich repeat</keyword>
<keyword evidence="12 15" id="KW-0472">Membrane</keyword>
<dbReference type="GO" id="GO:0006633">
    <property type="term" value="P:fatty acid biosynthetic process"/>
    <property type="evidence" value="ECO:0007669"/>
    <property type="project" value="UniProtKB-KW"/>
</dbReference>
<comment type="subcellular location">
    <subcellularLocation>
        <location evidence="1">Membrane</location>
        <topology evidence="1">Multi-pass membrane protein</topology>
    </subcellularLocation>
</comment>
<evidence type="ECO:0000256" key="14">
    <source>
        <dbReference type="SAM" id="MobiDB-lite"/>
    </source>
</evidence>
<dbReference type="Pfam" id="PF01151">
    <property type="entry name" value="ELO"/>
    <property type="match status" value="1"/>
</dbReference>
<evidence type="ECO:0000256" key="3">
    <source>
        <dbReference type="ARBA" id="ARBA00022516"/>
    </source>
</evidence>
<feature type="transmembrane region" description="Helical" evidence="15">
    <location>
        <begin position="63"/>
        <end position="87"/>
    </location>
</feature>
<evidence type="ECO:0000256" key="15">
    <source>
        <dbReference type="SAM" id="Phobius"/>
    </source>
</evidence>
<feature type="transmembrane region" description="Helical" evidence="15">
    <location>
        <begin position="137"/>
        <end position="154"/>
    </location>
</feature>
<dbReference type="GO" id="GO:0016020">
    <property type="term" value="C:membrane"/>
    <property type="evidence" value="ECO:0007669"/>
    <property type="project" value="UniProtKB-SubCell"/>
</dbReference>
<dbReference type="InterPro" id="IPR032675">
    <property type="entry name" value="LRR_dom_sf"/>
</dbReference>
<feature type="transmembrane region" description="Helical" evidence="15">
    <location>
        <begin position="166"/>
        <end position="184"/>
    </location>
</feature>
<keyword evidence="10 15" id="KW-1133">Transmembrane helix</keyword>
<dbReference type="GO" id="GO:0009922">
    <property type="term" value="F:fatty acid elongase activity"/>
    <property type="evidence" value="ECO:0007669"/>
    <property type="project" value="UniProtKB-EC"/>
</dbReference>
<dbReference type="Ensembl" id="ENSZALT00000012264.1">
    <property type="protein sequence ID" value="ENSZALP00000008712.1"/>
    <property type="gene ID" value="ENSZALG00000007562.1"/>
</dbReference>
<feature type="compositionally biased region" description="Polar residues" evidence="14">
    <location>
        <begin position="487"/>
        <end position="502"/>
    </location>
</feature>
<keyword evidence="18" id="KW-1185">Reference proteome</keyword>
<dbReference type="Pfam" id="PF15176">
    <property type="entry name" value="LRR19-TM"/>
    <property type="match status" value="1"/>
</dbReference>
<dbReference type="InterPro" id="IPR002076">
    <property type="entry name" value="ELO_fam"/>
</dbReference>
<evidence type="ECO:0000256" key="1">
    <source>
        <dbReference type="ARBA" id="ARBA00004141"/>
    </source>
</evidence>
<keyword evidence="13" id="KW-0275">Fatty acid biosynthesis</keyword>
<keyword evidence="8" id="KW-0677">Repeat</keyword>
<evidence type="ECO:0000256" key="5">
    <source>
        <dbReference type="ARBA" id="ARBA00022679"/>
    </source>
</evidence>
<proteinExistence type="predicted"/>
<dbReference type="EC" id="2.3.1.199" evidence="2"/>
<keyword evidence="11" id="KW-0443">Lipid metabolism</keyword>
<evidence type="ECO:0000256" key="7">
    <source>
        <dbReference type="ARBA" id="ARBA00022729"/>
    </source>
</evidence>
<dbReference type="SUPFAM" id="SSF52058">
    <property type="entry name" value="L domain-like"/>
    <property type="match status" value="1"/>
</dbReference>
<evidence type="ECO:0000256" key="11">
    <source>
        <dbReference type="ARBA" id="ARBA00023098"/>
    </source>
</evidence>
<dbReference type="InterPro" id="IPR000483">
    <property type="entry name" value="Cys-rich_flank_reg_C"/>
</dbReference>
<dbReference type="InterPro" id="IPR001611">
    <property type="entry name" value="Leu-rich_rpt"/>
</dbReference>
<feature type="region of interest" description="Disordered" evidence="14">
    <location>
        <begin position="478"/>
        <end position="540"/>
    </location>
</feature>
<dbReference type="AlphaFoldDB" id="A0A8D2MKN6"/>
<feature type="compositionally biased region" description="Basic and acidic residues" evidence="14">
    <location>
        <begin position="529"/>
        <end position="540"/>
    </location>
</feature>
<organism evidence="17 18">
    <name type="scientific">Zonotrichia albicollis</name>
    <name type="common">White-throated sparrow</name>
    <name type="synonym">Fringilla albicollis</name>
    <dbReference type="NCBI Taxonomy" id="44394"/>
    <lineage>
        <taxon>Eukaryota</taxon>
        <taxon>Metazoa</taxon>
        <taxon>Chordata</taxon>
        <taxon>Craniata</taxon>
        <taxon>Vertebrata</taxon>
        <taxon>Euteleostomi</taxon>
        <taxon>Archelosauria</taxon>
        <taxon>Archosauria</taxon>
        <taxon>Dinosauria</taxon>
        <taxon>Saurischia</taxon>
        <taxon>Theropoda</taxon>
        <taxon>Coelurosauria</taxon>
        <taxon>Aves</taxon>
        <taxon>Neognathae</taxon>
        <taxon>Neoaves</taxon>
        <taxon>Telluraves</taxon>
        <taxon>Australaves</taxon>
        <taxon>Passeriformes</taxon>
        <taxon>Passerellidae</taxon>
        <taxon>Zonotrichia</taxon>
    </lineage>
</organism>
<dbReference type="SMART" id="SM00082">
    <property type="entry name" value="LRRCT"/>
    <property type="match status" value="1"/>
</dbReference>
<evidence type="ECO:0000259" key="16">
    <source>
        <dbReference type="SMART" id="SM00082"/>
    </source>
</evidence>
<protein>
    <recommendedName>
        <fullName evidence="2">very-long-chain 3-oxoacyl-CoA synthase</fullName>
        <ecNumber evidence="2">2.3.1.199</ecNumber>
    </recommendedName>
</protein>
<evidence type="ECO:0000256" key="4">
    <source>
        <dbReference type="ARBA" id="ARBA00022614"/>
    </source>
</evidence>
<dbReference type="Pfam" id="PF13855">
    <property type="entry name" value="LRR_8"/>
    <property type="match status" value="1"/>
</dbReference>
<feature type="transmembrane region" description="Helical" evidence="15">
    <location>
        <begin position="107"/>
        <end position="130"/>
    </location>
</feature>
<dbReference type="Pfam" id="PF00560">
    <property type="entry name" value="LRR_1"/>
    <property type="match status" value="1"/>
</dbReference>
<keyword evidence="9" id="KW-0276">Fatty acid metabolism</keyword>
<evidence type="ECO:0000256" key="10">
    <source>
        <dbReference type="ARBA" id="ARBA00022989"/>
    </source>
</evidence>
<keyword evidence="3" id="KW-0444">Lipid biosynthesis</keyword>
<dbReference type="Gene3D" id="3.80.10.10">
    <property type="entry name" value="Ribonuclease Inhibitor"/>
    <property type="match status" value="1"/>
</dbReference>
<accession>A0A8D2MKN6</accession>
<evidence type="ECO:0000313" key="17">
    <source>
        <dbReference type="Ensembl" id="ENSZALP00000008712.1"/>
    </source>
</evidence>
<keyword evidence="5" id="KW-0808">Transferase</keyword>
<evidence type="ECO:0000256" key="6">
    <source>
        <dbReference type="ARBA" id="ARBA00022692"/>
    </source>
</evidence>
<feature type="domain" description="LRRCT" evidence="16">
    <location>
        <begin position="356"/>
        <end position="403"/>
    </location>
</feature>
<keyword evidence="7" id="KW-0732">Signal</keyword>
<dbReference type="PANTHER" id="PTHR31450">
    <property type="entry name" value="LEUCINE-RICH REPEAT-CONTAINING PROTEIN 19 LRRC19 FAMILY MEMBER"/>
    <property type="match status" value="1"/>
</dbReference>
<evidence type="ECO:0000256" key="12">
    <source>
        <dbReference type="ARBA" id="ARBA00023136"/>
    </source>
</evidence>
<keyword evidence="6 15" id="KW-0812">Transmembrane</keyword>
<reference evidence="17" key="1">
    <citation type="submission" date="2025-08" db="UniProtKB">
        <authorList>
            <consortium name="Ensembl"/>
        </authorList>
    </citation>
    <scope>IDENTIFICATION</scope>
</reference>
<dbReference type="Proteomes" id="UP000694413">
    <property type="component" value="Unassembled WGS sequence"/>
</dbReference>
<evidence type="ECO:0000313" key="18">
    <source>
        <dbReference type="Proteomes" id="UP000694413"/>
    </source>
</evidence>
<sequence length="540" mass="60967">MEGIVTMYQDFMKKADPRIADYPLMQSPFLVMGILLGYVYFVLSLGPRLMANRKPLNLKKFMVLYNFFLVGLSLYIVYEFLMAGWLTGYTWRCDPVDFSQDPKALRMVSVAWLFVFSKFIELTDTVIFVLRKKNEQVTFLHLFHHSVLPWSWWWGAKFGPGGMGSFHAMINSMVHVVMYFYYGLSAAGPAFQKYLWWKKHITAIQLGWANCSGKNLQHAPSSLPRNITSLDLSFNSLVMPHHRTLLKHFPSLQSLNLSSNAKLTLSPAVFSNLGALRLLDLSSCSITHIHMDTFKGLGNLHTLLLRNNSLQEFDVPFLLPLKALFHLDLQHNALVSVDPWSLQLLETVPQVLLEGNPWACDCSAHPLQQWLRRRRAVQVTCVSPPGLRGQEIAALDSQDLGCQVKQRFARELTTPQNITVTENNSTALPAGKGGRSWPYLVGFLVTAIGISILIALAAKCKLAHKNFASYRHRPLPEISSIGRSPMEDSSSWDRGSCGSHSITDAADLQAEDDDGFIEDNYIQPSEQLPTKEERELHRSI</sequence>
<evidence type="ECO:0000256" key="2">
    <source>
        <dbReference type="ARBA" id="ARBA00012307"/>
    </source>
</evidence>